<keyword evidence="4" id="KW-0067">ATP-binding</keyword>
<comment type="caution">
    <text evidence="7">The sequence shown here is derived from an EMBL/GenBank/DDBJ whole genome shotgun (WGS) entry which is preliminary data.</text>
</comment>
<evidence type="ECO:0000313" key="8">
    <source>
        <dbReference type="Proteomes" id="UP000734854"/>
    </source>
</evidence>
<sequence length="401" mass="45460">MRHVAQQKEEGISWHIVMRMKVPKEGSFDPIPPLELPHSLHAFQRVSSSDTLNVEGYHTFRGGFWNYFSMGMDAHVSYAFHSERKKHPERFKNQLTNQVLTMLHSINVSKAYDGECFPKLVGSKGSSNQWVISIEFCEPTVKWQLLFHLHNDKAEKAALSFVRLQHISSRDPQVYRLTIGKPQEGTIQGHKNLELKHTFPNIESINTKSDLNIAQLANVKIMKTPGQWVDLHIPSSFSGGLNPWGTPNQKKARYRDLTRPFVDDGLLEVVGFRDAWHGLVLLAPKGHGTRLAQARRIRFEFHKGATDHTFMRIDGEPWKQPLPVDDDAVVVEISHLGQVDMLTTKNCISRSISDPSTPSKWSHNGDEDSEDSEDEWEGGRSKFGAAATFKISEEIDIAHLS</sequence>
<dbReference type="SUPFAM" id="SSF111331">
    <property type="entry name" value="NAD kinase/diacylglycerol kinase-like"/>
    <property type="match status" value="1"/>
</dbReference>
<dbReference type="EMBL" id="JACMSC010000003">
    <property type="protein sequence ID" value="KAG6529936.1"/>
    <property type="molecule type" value="Genomic_DNA"/>
</dbReference>
<protein>
    <recommendedName>
        <fullName evidence="6">Diacylglycerol kinase accessory domain-containing protein</fullName>
    </recommendedName>
</protein>
<accession>A0A8J5LLA5</accession>
<evidence type="ECO:0000256" key="5">
    <source>
        <dbReference type="SAM" id="MobiDB-lite"/>
    </source>
</evidence>
<keyword evidence="2" id="KW-0547">Nucleotide-binding</keyword>
<keyword evidence="1" id="KW-0808">Transferase</keyword>
<dbReference type="GO" id="GO:0005524">
    <property type="term" value="F:ATP binding"/>
    <property type="evidence" value="ECO:0007669"/>
    <property type="project" value="UniProtKB-KW"/>
</dbReference>
<dbReference type="InterPro" id="IPR000756">
    <property type="entry name" value="Diacylglycerol_kin_accessory"/>
</dbReference>
<keyword evidence="3" id="KW-0418">Kinase</keyword>
<dbReference type="GO" id="GO:0016020">
    <property type="term" value="C:membrane"/>
    <property type="evidence" value="ECO:0007669"/>
    <property type="project" value="TreeGrafter"/>
</dbReference>
<evidence type="ECO:0000256" key="2">
    <source>
        <dbReference type="ARBA" id="ARBA00022741"/>
    </source>
</evidence>
<dbReference type="Pfam" id="PF00609">
    <property type="entry name" value="DAGK_acc"/>
    <property type="match status" value="2"/>
</dbReference>
<evidence type="ECO:0000256" key="4">
    <source>
        <dbReference type="ARBA" id="ARBA00022840"/>
    </source>
</evidence>
<dbReference type="InterPro" id="IPR037607">
    <property type="entry name" value="DGK"/>
</dbReference>
<feature type="domain" description="Diacylglycerol kinase accessory" evidence="6">
    <location>
        <begin position="66"/>
        <end position="317"/>
    </location>
</feature>
<dbReference type="GO" id="GO:0007200">
    <property type="term" value="P:phospholipase C-activating G protein-coupled receptor signaling pathway"/>
    <property type="evidence" value="ECO:0007669"/>
    <property type="project" value="InterPro"/>
</dbReference>
<feature type="compositionally biased region" description="Polar residues" evidence="5">
    <location>
        <begin position="349"/>
        <end position="362"/>
    </location>
</feature>
<dbReference type="InterPro" id="IPR016064">
    <property type="entry name" value="NAD/diacylglycerol_kinase_sf"/>
</dbReference>
<evidence type="ECO:0000256" key="1">
    <source>
        <dbReference type="ARBA" id="ARBA00022679"/>
    </source>
</evidence>
<keyword evidence="8" id="KW-1185">Reference proteome</keyword>
<evidence type="ECO:0000256" key="3">
    <source>
        <dbReference type="ARBA" id="ARBA00022777"/>
    </source>
</evidence>
<gene>
    <name evidence="7" type="ORF">ZIOFF_012153</name>
</gene>
<proteinExistence type="predicted"/>
<dbReference type="AlphaFoldDB" id="A0A8J5LLA5"/>
<evidence type="ECO:0000313" key="7">
    <source>
        <dbReference type="EMBL" id="KAG6529936.1"/>
    </source>
</evidence>
<dbReference type="PANTHER" id="PTHR11255:SF112">
    <property type="entry name" value="DIACYLGLYCEROL KINASE"/>
    <property type="match status" value="1"/>
</dbReference>
<dbReference type="Proteomes" id="UP000734854">
    <property type="component" value="Unassembled WGS sequence"/>
</dbReference>
<reference evidence="7 8" key="1">
    <citation type="submission" date="2020-08" db="EMBL/GenBank/DDBJ databases">
        <title>Plant Genome Project.</title>
        <authorList>
            <person name="Zhang R.-G."/>
        </authorList>
    </citation>
    <scope>NUCLEOTIDE SEQUENCE [LARGE SCALE GENOMIC DNA]</scope>
    <source>
        <tissue evidence="7">Rhizome</tissue>
    </source>
</reference>
<feature type="region of interest" description="Disordered" evidence="5">
    <location>
        <begin position="349"/>
        <end position="383"/>
    </location>
</feature>
<dbReference type="PANTHER" id="PTHR11255">
    <property type="entry name" value="DIACYLGLYCEROL KINASE"/>
    <property type="match status" value="1"/>
</dbReference>
<name>A0A8J5LLA5_ZINOF</name>
<organism evidence="7 8">
    <name type="scientific">Zingiber officinale</name>
    <name type="common">Ginger</name>
    <name type="synonym">Amomum zingiber</name>
    <dbReference type="NCBI Taxonomy" id="94328"/>
    <lineage>
        <taxon>Eukaryota</taxon>
        <taxon>Viridiplantae</taxon>
        <taxon>Streptophyta</taxon>
        <taxon>Embryophyta</taxon>
        <taxon>Tracheophyta</taxon>
        <taxon>Spermatophyta</taxon>
        <taxon>Magnoliopsida</taxon>
        <taxon>Liliopsida</taxon>
        <taxon>Zingiberales</taxon>
        <taxon>Zingiberaceae</taxon>
        <taxon>Zingiber</taxon>
    </lineage>
</organism>
<feature type="compositionally biased region" description="Acidic residues" evidence="5">
    <location>
        <begin position="367"/>
        <end position="376"/>
    </location>
</feature>
<evidence type="ECO:0000259" key="6">
    <source>
        <dbReference type="SMART" id="SM00045"/>
    </source>
</evidence>
<dbReference type="SMART" id="SM00045">
    <property type="entry name" value="DAGKa"/>
    <property type="match status" value="1"/>
</dbReference>
<dbReference type="GO" id="GO:0004143">
    <property type="term" value="F:ATP-dependent diacylglycerol kinase activity"/>
    <property type="evidence" value="ECO:0007669"/>
    <property type="project" value="InterPro"/>
</dbReference>